<feature type="compositionally biased region" description="Basic and acidic residues" evidence="1">
    <location>
        <begin position="85"/>
        <end position="96"/>
    </location>
</feature>
<comment type="caution">
    <text evidence="2">The sequence shown here is derived from an EMBL/GenBank/DDBJ whole genome shotgun (WGS) entry which is preliminary data.</text>
</comment>
<feature type="region of interest" description="Disordered" evidence="1">
    <location>
        <begin position="64"/>
        <end position="96"/>
    </location>
</feature>
<gene>
    <name evidence="2" type="ORF">AVEN_94478_1</name>
</gene>
<protein>
    <submittedName>
        <fullName evidence="2">Uncharacterized protein</fullName>
    </submittedName>
</protein>
<sequence>MEKVARQHFSSRFFGFHLANHASRGVLWESRQYQQEQKEKKSTGRIERKKDFYCRRSRFGLGRTRERQHASTTANVSKSRKRMLSLHDYDGFPHKR</sequence>
<dbReference type="Proteomes" id="UP000499080">
    <property type="component" value="Unassembled WGS sequence"/>
</dbReference>
<reference evidence="2 3" key="1">
    <citation type="journal article" date="2019" name="Sci. Rep.">
        <title>Orb-weaving spider Araneus ventricosus genome elucidates the spidroin gene catalogue.</title>
        <authorList>
            <person name="Kono N."/>
            <person name="Nakamura H."/>
            <person name="Ohtoshi R."/>
            <person name="Moran D.A.P."/>
            <person name="Shinohara A."/>
            <person name="Yoshida Y."/>
            <person name="Fujiwara M."/>
            <person name="Mori M."/>
            <person name="Tomita M."/>
            <person name="Arakawa K."/>
        </authorList>
    </citation>
    <scope>NUCLEOTIDE SEQUENCE [LARGE SCALE GENOMIC DNA]</scope>
</reference>
<evidence type="ECO:0000313" key="2">
    <source>
        <dbReference type="EMBL" id="GBN62803.1"/>
    </source>
</evidence>
<evidence type="ECO:0000256" key="1">
    <source>
        <dbReference type="SAM" id="MobiDB-lite"/>
    </source>
</evidence>
<name>A0A4Y2QHL9_ARAVE</name>
<dbReference type="EMBL" id="BGPR01013914">
    <property type="protein sequence ID" value="GBN62803.1"/>
    <property type="molecule type" value="Genomic_DNA"/>
</dbReference>
<evidence type="ECO:0000313" key="3">
    <source>
        <dbReference type="Proteomes" id="UP000499080"/>
    </source>
</evidence>
<organism evidence="2 3">
    <name type="scientific">Araneus ventricosus</name>
    <name type="common">Orbweaver spider</name>
    <name type="synonym">Epeira ventricosa</name>
    <dbReference type="NCBI Taxonomy" id="182803"/>
    <lineage>
        <taxon>Eukaryota</taxon>
        <taxon>Metazoa</taxon>
        <taxon>Ecdysozoa</taxon>
        <taxon>Arthropoda</taxon>
        <taxon>Chelicerata</taxon>
        <taxon>Arachnida</taxon>
        <taxon>Araneae</taxon>
        <taxon>Araneomorphae</taxon>
        <taxon>Entelegynae</taxon>
        <taxon>Araneoidea</taxon>
        <taxon>Araneidae</taxon>
        <taxon>Araneus</taxon>
    </lineage>
</organism>
<accession>A0A4Y2QHL9</accession>
<dbReference type="AlphaFoldDB" id="A0A4Y2QHL9"/>
<keyword evidence="3" id="KW-1185">Reference proteome</keyword>
<proteinExistence type="predicted"/>